<evidence type="ECO:0000256" key="2">
    <source>
        <dbReference type="ARBA" id="ARBA00022679"/>
    </source>
</evidence>
<reference evidence="8" key="1">
    <citation type="journal article" date="2018" name="Nat. Microbiol.">
        <title>Leveraging single-cell genomics to expand the fungal tree of life.</title>
        <authorList>
            <person name="Ahrendt S.R."/>
            <person name="Quandt C.A."/>
            <person name="Ciobanu D."/>
            <person name="Clum A."/>
            <person name="Salamov A."/>
            <person name="Andreopoulos B."/>
            <person name="Cheng J.F."/>
            <person name="Woyke T."/>
            <person name="Pelin A."/>
            <person name="Henrissat B."/>
            <person name="Reynolds N.K."/>
            <person name="Benny G.L."/>
            <person name="Smith M.E."/>
            <person name="James T.Y."/>
            <person name="Grigoriev I.V."/>
        </authorList>
    </citation>
    <scope>NUCLEOTIDE SEQUENCE [LARGE SCALE GENOMIC DNA]</scope>
    <source>
        <strain evidence="8">ATCC 52028</strain>
    </source>
</reference>
<dbReference type="InterPro" id="IPR036388">
    <property type="entry name" value="WH-like_DNA-bd_sf"/>
</dbReference>
<feature type="active site" description="Proton acceptor" evidence="4">
    <location>
        <position position="279"/>
    </location>
</feature>
<dbReference type="InterPro" id="IPR001077">
    <property type="entry name" value="COMT_C"/>
</dbReference>
<feature type="domain" description="O-methyltransferase dimerisation" evidence="6">
    <location>
        <begin position="26"/>
        <end position="111"/>
    </location>
</feature>
<dbReference type="STRING" id="1555241.A0A4P9XBG4"/>
<dbReference type="SUPFAM" id="SSF53335">
    <property type="entry name" value="S-adenosyl-L-methionine-dependent methyltransferases"/>
    <property type="match status" value="1"/>
</dbReference>
<dbReference type="Pfam" id="PF00891">
    <property type="entry name" value="Methyltransf_2"/>
    <property type="match status" value="1"/>
</dbReference>
<dbReference type="EMBL" id="ML014136">
    <property type="protein sequence ID" value="RKP02757.1"/>
    <property type="molecule type" value="Genomic_DNA"/>
</dbReference>
<protein>
    <recommendedName>
        <fullName evidence="9">S-adenosyl-L-methionine-dependent methyltransferase</fullName>
    </recommendedName>
</protein>
<dbReference type="InterPro" id="IPR036390">
    <property type="entry name" value="WH_DNA-bd_sf"/>
</dbReference>
<evidence type="ECO:0008006" key="9">
    <source>
        <dbReference type="Google" id="ProtNLM"/>
    </source>
</evidence>
<dbReference type="PANTHER" id="PTHR43712:SF2">
    <property type="entry name" value="O-METHYLTRANSFERASE CICE"/>
    <property type="match status" value="1"/>
</dbReference>
<dbReference type="Pfam" id="PF08100">
    <property type="entry name" value="Dimerisation"/>
    <property type="match status" value="1"/>
</dbReference>
<dbReference type="OrthoDB" id="1606438at2759"/>
<dbReference type="PANTHER" id="PTHR43712">
    <property type="entry name" value="PUTATIVE (AFU_ORTHOLOGUE AFUA_4G14580)-RELATED"/>
    <property type="match status" value="1"/>
</dbReference>
<keyword evidence="3" id="KW-0949">S-adenosyl-L-methionine</keyword>
<dbReference type="InterPro" id="IPR016461">
    <property type="entry name" value="COMT-like"/>
</dbReference>
<dbReference type="GO" id="GO:0046983">
    <property type="term" value="F:protein dimerization activity"/>
    <property type="evidence" value="ECO:0007669"/>
    <property type="project" value="InterPro"/>
</dbReference>
<dbReference type="InterPro" id="IPR029063">
    <property type="entry name" value="SAM-dependent_MTases_sf"/>
</dbReference>
<keyword evidence="1" id="KW-0489">Methyltransferase</keyword>
<evidence type="ECO:0000256" key="3">
    <source>
        <dbReference type="ARBA" id="ARBA00022691"/>
    </source>
</evidence>
<dbReference type="Gene3D" id="1.10.10.10">
    <property type="entry name" value="Winged helix-like DNA-binding domain superfamily/Winged helix DNA-binding domain"/>
    <property type="match status" value="1"/>
</dbReference>
<name>A0A4P9XBG4_9FUNG</name>
<evidence type="ECO:0000313" key="8">
    <source>
        <dbReference type="Proteomes" id="UP000274922"/>
    </source>
</evidence>
<dbReference type="GO" id="GO:0032259">
    <property type="term" value="P:methylation"/>
    <property type="evidence" value="ECO:0007669"/>
    <property type="project" value="UniProtKB-KW"/>
</dbReference>
<sequence>MAPESSALPALQLNANASSDRTVYDLLMANRLSCVLTVAVQMRVFDAMQTKGPMTRAALVAHAGVTLRGAHAMLIALYAAQLLVLDPSGASDPQHADARFMPSPTAATYLVESSPAYLGYLVEMDGDDFLTPEKLRHALTSAKPTVYGATDPWAEQGKDPVKAERFTRGMRSISTEPARALAEHVLMKGPDAPTAVLDVAGGSGVHVGALLSAHSDRTATILELQSTLETTTAYLASLPEAVRRRVSYRPGDMFTDSWPTADPNSGRAFDAILLSQILHDWAPRECGLLIKKAFETLPAGGRVLVYEKLVDDDCRGPLMTAMVNLDMLMWTEGQQFTPSLLRDLLQAGGFTDVATHSTTGYWSVTVARKP</sequence>
<evidence type="ECO:0000256" key="4">
    <source>
        <dbReference type="PIRSR" id="PIRSR005739-1"/>
    </source>
</evidence>
<proteinExistence type="predicted"/>
<gene>
    <name evidence="7" type="ORF">CXG81DRAFT_24637</name>
</gene>
<dbReference type="GO" id="GO:0008171">
    <property type="term" value="F:O-methyltransferase activity"/>
    <property type="evidence" value="ECO:0007669"/>
    <property type="project" value="InterPro"/>
</dbReference>
<dbReference type="PIRSF" id="PIRSF005739">
    <property type="entry name" value="O-mtase"/>
    <property type="match status" value="1"/>
</dbReference>
<dbReference type="InterPro" id="IPR012967">
    <property type="entry name" value="COMT_dimerisation"/>
</dbReference>
<evidence type="ECO:0000256" key="1">
    <source>
        <dbReference type="ARBA" id="ARBA00022603"/>
    </source>
</evidence>
<dbReference type="SUPFAM" id="SSF46785">
    <property type="entry name" value="Winged helix' DNA-binding domain"/>
    <property type="match status" value="1"/>
</dbReference>
<dbReference type="Proteomes" id="UP000274922">
    <property type="component" value="Unassembled WGS sequence"/>
</dbReference>
<dbReference type="Gene3D" id="3.40.50.150">
    <property type="entry name" value="Vaccinia Virus protein VP39"/>
    <property type="match status" value="1"/>
</dbReference>
<organism evidence="7 8">
    <name type="scientific">Caulochytrium protostelioides</name>
    <dbReference type="NCBI Taxonomy" id="1555241"/>
    <lineage>
        <taxon>Eukaryota</taxon>
        <taxon>Fungi</taxon>
        <taxon>Fungi incertae sedis</taxon>
        <taxon>Chytridiomycota</taxon>
        <taxon>Chytridiomycota incertae sedis</taxon>
        <taxon>Chytridiomycetes</taxon>
        <taxon>Caulochytriales</taxon>
        <taxon>Caulochytriaceae</taxon>
        <taxon>Caulochytrium</taxon>
    </lineage>
</organism>
<dbReference type="AlphaFoldDB" id="A0A4P9XBG4"/>
<evidence type="ECO:0000259" key="5">
    <source>
        <dbReference type="Pfam" id="PF00891"/>
    </source>
</evidence>
<accession>A0A4P9XBG4</accession>
<keyword evidence="2" id="KW-0808">Transferase</keyword>
<feature type="domain" description="O-methyltransferase C-terminal" evidence="5">
    <location>
        <begin position="145"/>
        <end position="350"/>
    </location>
</feature>
<keyword evidence="8" id="KW-1185">Reference proteome</keyword>
<evidence type="ECO:0000259" key="6">
    <source>
        <dbReference type="Pfam" id="PF08100"/>
    </source>
</evidence>
<evidence type="ECO:0000313" key="7">
    <source>
        <dbReference type="EMBL" id="RKP02757.1"/>
    </source>
</evidence>
<dbReference type="PROSITE" id="PS51683">
    <property type="entry name" value="SAM_OMT_II"/>
    <property type="match status" value="1"/>
</dbReference>